<reference evidence="1" key="1">
    <citation type="submission" date="2021-02" db="EMBL/GenBank/DDBJ databases">
        <authorList>
            <person name="Nowell W R."/>
        </authorList>
    </citation>
    <scope>NUCLEOTIDE SEQUENCE</scope>
</reference>
<dbReference type="EMBL" id="CAJOBC010101770">
    <property type="protein sequence ID" value="CAF4475718.1"/>
    <property type="molecule type" value="Genomic_DNA"/>
</dbReference>
<gene>
    <name evidence="1" type="ORF">GPM918_LOCUS42325</name>
    <name evidence="2" type="ORF">SRO942_LOCUS43538</name>
</gene>
<proteinExistence type="predicted"/>
<protein>
    <submittedName>
        <fullName evidence="1">Uncharacterized protein</fullName>
    </submittedName>
</protein>
<evidence type="ECO:0000313" key="2">
    <source>
        <dbReference type="EMBL" id="CAF4475718.1"/>
    </source>
</evidence>
<sequence>YKNVVPDVLHMKLRISDVLLAEIISLITITSTIAERAQHLRNVLTFLEQRAKDMKTNHKFILTKKNEIEVSGRLNSQMHERFLRDLPLDAIMKDYQKAFFIKKLCNDFFDLMKLYSISDIYQYVKNESIKWCQRYTSLFGAAAVTIYIHVLGNHAFEFHQEYDNLGLYTLQGNEKFNDVTTKDFFLSTNKRNFNDQLLKKRIRARLIDIALKPSGLALLNKLFFNWKINDTISAQESSRNSFFFLNEDPHRIYIRC</sequence>
<feature type="non-terminal residue" evidence="1">
    <location>
        <position position="1"/>
    </location>
</feature>
<accession>A0A816ALY1</accession>
<comment type="caution">
    <text evidence="1">The sequence shown here is derived from an EMBL/GenBank/DDBJ whole genome shotgun (WGS) entry which is preliminary data.</text>
</comment>
<keyword evidence="3" id="KW-1185">Reference proteome</keyword>
<dbReference type="AlphaFoldDB" id="A0A816ALY1"/>
<dbReference type="EMBL" id="CAJNOQ010035396">
    <property type="protein sequence ID" value="CAF1599273.1"/>
    <property type="molecule type" value="Genomic_DNA"/>
</dbReference>
<evidence type="ECO:0000313" key="1">
    <source>
        <dbReference type="EMBL" id="CAF1599273.1"/>
    </source>
</evidence>
<dbReference type="Proteomes" id="UP000681722">
    <property type="component" value="Unassembled WGS sequence"/>
</dbReference>
<dbReference type="OrthoDB" id="5989200at2759"/>
<name>A0A816ALY1_9BILA</name>
<dbReference type="Proteomes" id="UP000663829">
    <property type="component" value="Unassembled WGS sequence"/>
</dbReference>
<organism evidence="1 3">
    <name type="scientific">Didymodactylos carnosus</name>
    <dbReference type="NCBI Taxonomy" id="1234261"/>
    <lineage>
        <taxon>Eukaryota</taxon>
        <taxon>Metazoa</taxon>
        <taxon>Spiralia</taxon>
        <taxon>Gnathifera</taxon>
        <taxon>Rotifera</taxon>
        <taxon>Eurotatoria</taxon>
        <taxon>Bdelloidea</taxon>
        <taxon>Philodinida</taxon>
        <taxon>Philodinidae</taxon>
        <taxon>Didymodactylos</taxon>
    </lineage>
</organism>
<evidence type="ECO:0000313" key="3">
    <source>
        <dbReference type="Proteomes" id="UP000663829"/>
    </source>
</evidence>